<evidence type="ECO:0000313" key="2">
    <source>
        <dbReference type="Proteomes" id="UP000004508"/>
    </source>
</evidence>
<gene>
    <name evidence="1" type="ORF">Krac_6889</name>
</gene>
<keyword evidence="2" id="KW-1185">Reference proteome</keyword>
<reference evidence="1 2" key="1">
    <citation type="journal article" date="2011" name="Stand. Genomic Sci.">
        <title>Non-contiguous finished genome sequence and contextual data of the filamentous soil bacterium Ktedonobacter racemifer type strain (SOSP1-21).</title>
        <authorList>
            <person name="Chang Y.J."/>
            <person name="Land M."/>
            <person name="Hauser L."/>
            <person name="Chertkov O."/>
            <person name="Del Rio T.G."/>
            <person name="Nolan M."/>
            <person name="Copeland A."/>
            <person name="Tice H."/>
            <person name="Cheng J.F."/>
            <person name="Lucas S."/>
            <person name="Han C."/>
            <person name="Goodwin L."/>
            <person name="Pitluck S."/>
            <person name="Ivanova N."/>
            <person name="Ovchinikova G."/>
            <person name="Pati A."/>
            <person name="Chen A."/>
            <person name="Palaniappan K."/>
            <person name="Mavromatis K."/>
            <person name="Liolios K."/>
            <person name="Brettin T."/>
            <person name="Fiebig A."/>
            <person name="Rohde M."/>
            <person name="Abt B."/>
            <person name="Goker M."/>
            <person name="Detter J.C."/>
            <person name="Woyke T."/>
            <person name="Bristow J."/>
            <person name="Eisen J.A."/>
            <person name="Markowitz V."/>
            <person name="Hugenholtz P."/>
            <person name="Kyrpides N.C."/>
            <person name="Klenk H.P."/>
            <person name="Lapidus A."/>
        </authorList>
    </citation>
    <scope>NUCLEOTIDE SEQUENCE [LARGE SCALE GENOMIC DNA]</scope>
    <source>
        <strain evidence="2">DSM 44963</strain>
    </source>
</reference>
<comment type="caution">
    <text evidence="1">The sequence shown here is derived from an EMBL/GenBank/DDBJ whole genome shotgun (WGS) entry which is preliminary data.</text>
</comment>
<proteinExistence type="predicted"/>
<accession>D6TPP7</accession>
<sequence>MIELSACLVVWAQQGGRCMVPLPSSDQEQSALVHIWAHLSSDLQIRVISLLAQLALNAVVTRPASQCEREEACDADPAAHPQNPS</sequence>
<dbReference type="InParanoid" id="D6TPP7"/>
<name>D6TPP7_KTERA</name>
<organism evidence="1 2">
    <name type="scientific">Ktedonobacter racemifer DSM 44963</name>
    <dbReference type="NCBI Taxonomy" id="485913"/>
    <lineage>
        <taxon>Bacteria</taxon>
        <taxon>Bacillati</taxon>
        <taxon>Chloroflexota</taxon>
        <taxon>Ktedonobacteria</taxon>
        <taxon>Ktedonobacterales</taxon>
        <taxon>Ktedonobacteraceae</taxon>
        <taxon>Ktedonobacter</taxon>
    </lineage>
</organism>
<protein>
    <submittedName>
        <fullName evidence="1">Uncharacterized protein</fullName>
    </submittedName>
</protein>
<dbReference type="EMBL" id="ADVG01000002">
    <property type="protein sequence ID" value="EFH85661.1"/>
    <property type="molecule type" value="Genomic_DNA"/>
</dbReference>
<dbReference type="Proteomes" id="UP000004508">
    <property type="component" value="Unassembled WGS sequence"/>
</dbReference>
<evidence type="ECO:0000313" key="1">
    <source>
        <dbReference type="EMBL" id="EFH85661.1"/>
    </source>
</evidence>
<dbReference type="AlphaFoldDB" id="D6TPP7"/>